<dbReference type="PROSITE" id="PS51464">
    <property type="entry name" value="SIS"/>
    <property type="match status" value="2"/>
</dbReference>
<dbReference type="NCBIfam" id="NF001484">
    <property type="entry name" value="PRK00331.1"/>
    <property type="match status" value="1"/>
</dbReference>
<evidence type="ECO:0000313" key="13">
    <source>
        <dbReference type="EMBL" id="SOE18827.1"/>
    </source>
</evidence>
<evidence type="ECO:0000259" key="11">
    <source>
        <dbReference type="PROSITE" id="PS51278"/>
    </source>
</evidence>
<dbReference type="InterPro" id="IPR035490">
    <property type="entry name" value="GlmS/FrlB_SIS"/>
</dbReference>
<keyword evidence="7 10" id="KW-0808">Transferase</keyword>
<dbReference type="GO" id="GO:0005975">
    <property type="term" value="P:carbohydrate metabolic process"/>
    <property type="evidence" value="ECO:0007669"/>
    <property type="project" value="UniProtKB-UniRule"/>
</dbReference>
<dbReference type="PROSITE" id="PS51278">
    <property type="entry name" value="GATASE_TYPE_2"/>
    <property type="match status" value="1"/>
</dbReference>
<dbReference type="InterPro" id="IPR047084">
    <property type="entry name" value="GFAT_N"/>
</dbReference>
<dbReference type="GO" id="GO:0005829">
    <property type="term" value="C:cytosol"/>
    <property type="evidence" value="ECO:0007669"/>
    <property type="project" value="TreeGrafter"/>
</dbReference>
<evidence type="ECO:0000256" key="10">
    <source>
        <dbReference type="HAMAP-Rule" id="MF_00164"/>
    </source>
</evidence>
<evidence type="ECO:0000256" key="8">
    <source>
        <dbReference type="ARBA" id="ARBA00022737"/>
    </source>
</evidence>
<gene>
    <name evidence="10" type="primary">glmS</name>
    <name evidence="13" type="ORF">SAMN05877838_3770</name>
</gene>
<dbReference type="InterPro" id="IPR035466">
    <property type="entry name" value="GlmS/AgaS_SIS"/>
</dbReference>
<dbReference type="EMBL" id="OCPC01000006">
    <property type="protein sequence ID" value="SOE18827.1"/>
    <property type="molecule type" value="Genomic_DNA"/>
</dbReference>
<sequence>MCGIVGIVGRGEVAPLLVDALKRLEYRGYDSAGVATVHDGRLDRRRAEGKLANLDHKLGQEPLAGQVGIGHTRWATHGAPTESNAHPHFCHGVAVVHNGIIENFAPLRAELTGKGATFYSQTDTEVVAQLLAAYRSEGLAPRAAMQKVLSRLEGAYALAVLFEDQPDMILGARSGPPLAVGHGEGEMFLGSDAIALAPFTDEITYLDDGDWAVITRGTLEIYDQSGTLVERKKQKSQGAAYVVDKGNHRHFMEKEIYEQPEVVSHTLSHYIDFAEGRVKLDAAQIDFAALDRLAMSACGTAYYAGLIGKYWFERFARLPVEIDVASEFRYREMPLPGKMAALFISQSGETADTLASLRYCKDNQLTIGAVVNVRESTIARESNAVFPTLAGPEIGVASTKAFTCQLSVLAALAMIAGRARGTLSKEDETAMVQALVEAPRLFNEVLNAIQPQVESLSRELSRFKDVLYLGRGTSFPLALEGALKLKEISYIHAEGYAAGELKHGPIALIDENMPVIVIAPHDRHFEKTVSNMQEVAARGGQIILITDERGAAATTLETMATIVVPAVNEIVAPMLYALPVQLIAYHTAVFMGTDVDQPRNLAKSVTVE</sequence>
<keyword evidence="14" id="KW-1185">Reference proteome</keyword>
<evidence type="ECO:0000256" key="5">
    <source>
        <dbReference type="ARBA" id="ARBA00022490"/>
    </source>
</evidence>
<dbReference type="InterPro" id="IPR029055">
    <property type="entry name" value="Ntn_hydrolases_N"/>
</dbReference>
<comment type="subcellular location">
    <subcellularLocation>
        <location evidence="2 10">Cytoplasm</location>
    </subcellularLocation>
</comment>
<keyword evidence="8" id="KW-0677">Repeat</keyword>
<dbReference type="GO" id="GO:0006002">
    <property type="term" value="P:fructose 6-phosphate metabolic process"/>
    <property type="evidence" value="ECO:0007669"/>
    <property type="project" value="TreeGrafter"/>
</dbReference>
<feature type="initiator methionine" description="Removed" evidence="10">
    <location>
        <position position="1"/>
    </location>
</feature>
<comment type="catalytic activity">
    <reaction evidence="1 10">
        <text>D-fructose 6-phosphate + L-glutamine = D-glucosamine 6-phosphate + L-glutamate</text>
        <dbReference type="Rhea" id="RHEA:13237"/>
        <dbReference type="ChEBI" id="CHEBI:29985"/>
        <dbReference type="ChEBI" id="CHEBI:58359"/>
        <dbReference type="ChEBI" id="CHEBI:58725"/>
        <dbReference type="ChEBI" id="CHEBI:61527"/>
        <dbReference type="EC" id="2.6.1.16"/>
    </reaction>
</comment>
<evidence type="ECO:0000256" key="4">
    <source>
        <dbReference type="ARBA" id="ARBA00016090"/>
    </source>
</evidence>
<proteinExistence type="inferred from homology"/>
<keyword evidence="9" id="KW-0315">Glutamine amidotransferase</keyword>
<feature type="domain" description="SIS" evidence="12">
    <location>
        <begin position="456"/>
        <end position="598"/>
    </location>
</feature>
<comment type="subunit">
    <text evidence="10">Homodimer.</text>
</comment>
<dbReference type="EC" id="2.6.1.16" evidence="3 10"/>
<dbReference type="GO" id="GO:0004360">
    <property type="term" value="F:glutamine-fructose-6-phosphate transaminase (isomerizing) activity"/>
    <property type="evidence" value="ECO:0007669"/>
    <property type="project" value="UniProtKB-UniRule"/>
</dbReference>
<feature type="domain" description="SIS" evidence="12">
    <location>
        <begin position="282"/>
        <end position="422"/>
    </location>
</feature>
<dbReference type="RefSeq" id="WP_097109289.1">
    <property type="nucleotide sequence ID" value="NZ_OCPC01000006.1"/>
</dbReference>
<dbReference type="Proteomes" id="UP000219465">
    <property type="component" value="Unassembled WGS sequence"/>
</dbReference>
<dbReference type="AlphaFoldDB" id="A0A286IFM6"/>
<dbReference type="PANTHER" id="PTHR10937:SF0">
    <property type="entry name" value="GLUTAMINE--FRUCTOSE-6-PHOSPHATE TRANSAMINASE (ISOMERIZING)"/>
    <property type="match status" value="1"/>
</dbReference>
<dbReference type="Pfam" id="PF13522">
    <property type="entry name" value="GATase_6"/>
    <property type="match status" value="1"/>
</dbReference>
<dbReference type="HAMAP" id="MF_00164">
    <property type="entry name" value="GlmS"/>
    <property type="match status" value="1"/>
</dbReference>
<dbReference type="CDD" id="cd00714">
    <property type="entry name" value="GFAT"/>
    <property type="match status" value="1"/>
</dbReference>
<dbReference type="FunFam" id="3.40.50.10490:FF:000001">
    <property type="entry name" value="Glutamine--fructose-6-phosphate aminotransferase [isomerizing]"/>
    <property type="match status" value="1"/>
</dbReference>
<dbReference type="Gene3D" id="3.40.50.10490">
    <property type="entry name" value="Glucose-6-phosphate isomerase like protein, domain 1"/>
    <property type="match status" value="2"/>
</dbReference>
<reference evidence="14" key="1">
    <citation type="submission" date="2017-08" db="EMBL/GenBank/DDBJ databases">
        <authorList>
            <person name="Varghese N."/>
            <person name="Submissions S."/>
        </authorList>
    </citation>
    <scope>NUCLEOTIDE SEQUENCE [LARGE SCALE GENOMIC DNA]</scope>
    <source>
        <strain evidence="14">KCTC 23107</strain>
    </source>
</reference>
<feature type="active site" description="Nucleophile; for GATase activity" evidence="10">
    <location>
        <position position="2"/>
    </location>
</feature>
<keyword evidence="5 10" id="KW-0963">Cytoplasm</keyword>
<dbReference type="GO" id="GO:0006047">
    <property type="term" value="P:UDP-N-acetylglucosamine metabolic process"/>
    <property type="evidence" value="ECO:0007669"/>
    <property type="project" value="TreeGrafter"/>
</dbReference>
<dbReference type="Pfam" id="PF01380">
    <property type="entry name" value="SIS"/>
    <property type="match status" value="2"/>
</dbReference>
<dbReference type="InterPro" id="IPR017932">
    <property type="entry name" value="GATase_2_dom"/>
</dbReference>
<name>A0A286IFM6_9HYPH</name>
<keyword evidence="6 10" id="KW-0032">Aminotransferase</keyword>
<dbReference type="InterPro" id="IPR046348">
    <property type="entry name" value="SIS_dom_sf"/>
</dbReference>
<dbReference type="CDD" id="cd05008">
    <property type="entry name" value="SIS_GlmS_GlmD_1"/>
    <property type="match status" value="1"/>
</dbReference>
<evidence type="ECO:0000256" key="6">
    <source>
        <dbReference type="ARBA" id="ARBA00022576"/>
    </source>
</evidence>
<organism evidence="13 14">
    <name type="scientific">Hoeflea halophila</name>
    <dbReference type="NCBI Taxonomy" id="714899"/>
    <lineage>
        <taxon>Bacteria</taxon>
        <taxon>Pseudomonadati</taxon>
        <taxon>Pseudomonadota</taxon>
        <taxon>Alphaproteobacteria</taxon>
        <taxon>Hyphomicrobiales</taxon>
        <taxon>Rhizobiaceae</taxon>
        <taxon>Hoeflea</taxon>
    </lineage>
</organism>
<dbReference type="FunFam" id="3.60.20.10:FF:000006">
    <property type="entry name" value="Glutamine--fructose-6-phosphate aminotransferase [isomerizing]"/>
    <property type="match status" value="1"/>
</dbReference>
<accession>A0A286IFM6</accession>
<dbReference type="PANTHER" id="PTHR10937">
    <property type="entry name" value="GLUCOSAMINE--FRUCTOSE-6-PHOSPHATE AMINOTRANSFERASE, ISOMERIZING"/>
    <property type="match status" value="1"/>
</dbReference>
<protein>
    <recommendedName>
        <fullName evidence="4 10">Glutamine--fructose-6-phosphate aminotransferase [isomerizing]</fullName>
        <ecNumber evidence="3 10">2.6.1.16</ecNumber>
    </recommendedName>
    <alternativeName>
        <fullName evidence="10">D-fructose-6-phosphate amidotransferase</fullName>
    </alternativeName>
    <alternativeName>
        <fullName evidence="10">GFAT</fullName>
    </alternativeName>
    <alternativeName>
        <fullName evidence="10">Glucosamine-6-phosphate synthase</fullName>
    </alternativeName>
    <alternativeName>
        <fullName evidence="10">Hexosephosphate aminotransferase</fullName>
    </alternativeName>
    <alternativeName>
        <fullName evidence="10">L-glutamine--D-fructose-6-phosphate amidotransferase</fullName>
    </alternativeName>
</protein>
<dbReference type="NCBIfam" id="TIGR01135">
    <property type="entry name" value="glmS"/>
    <property type="match status" value="1"/>
</dbReference>
<dbReference type="CDD" id="cd05009">
    <property type="entry name" value="SIS_GlmS_GlmD_2"/>
    <property type="match status" value="1"/>
</dbReference>
<dbReference type="GO" id="GO:0097367">
    <property type="term" value="F:carbohydrate derivative binding"/>
    <property type="evidence" value="ECO:0007669"/>
    <property type="project" value="InterPro"/>
</dbReference>
<dbReference type="OrthoDB" id="9761808at2"/>
<dbReference type="SUPFAM" id="SSF53697">
    <property type="entry name" value="SIS domain"/>
    <property type="match status" value="1"/>
</dbReference>
<dbReference type="SUPFAM" id="SSF56235">
    <property type="entry name" value="N-terminal nucleophile aminohydrolases (Ntn hydrolases)"/>
    <property type="match status" value="1"/>
</dbReference>
<evidence type="ECO:0000256" key="2">
    <source>
        <dbReference type="ARBA" id="ARBA00004496"/>
    </source>
</evidence>
<evidence type="ECO:0000256" key="9">
    <source>
        <dbReference type="ARBA" id="ARBA00022962"/>
    </source>
</evidence>
<feature type="domain" description="Glutamine amidotransferase type-2" evidence="11">
    <location>
        <begin position="2"/>
        <end position="217"/>
    </location>
</feature>
<evidence type="ECO:0000256" key="1">
    <source>
        <dbReference type="ARBA" id="ARBA00001031"/>
    </source>
</evidence>
<evidence type="ECO:0000256" key="3">
    <source>
        <dbReference type="ARBA" id="ARBA00012916"/>
    </source>
</evidence>
<dbReference type="Gene3D" id="3.60.20.10">
    <property type="entry name" value="Glutamine Phosphoribosylpyrophosphate, subunit 1, domain 1"/>
    <property type="match status" value="1"/>
</dbReference>
<dbReference type="GO" id="GO:0006487">
    <property type="term" value="P:protein N-linked glycosylation"/>
    <property type="evidence" value="ECO:0007669"/>
    <property type="project" value="TreeGrafter"/>
</dbReference>
<dbReference type="InterPro" id="IPR005855">
    <property type="entry name" value="GFAT"/>
</dbReference>
<evidence type="ECO:0000313" key="14">
    <source>
        <dbReference type="Proteomes" id="UP000219465"/>
    </source>
</evidence>
<evidence type="ECO:0000259" key="12">
    <source>
        <dbReference type="PROSITE" id="PS51464"/>
    </source>
</evidence>
<feature type="active site" description="For Fru-6P isomerization activity" evidence="10">
    <location>
        <position position="603"/>
    </location>
</feature>
<dbReference type="InterPro" id="IPR001347">
    <property type="entry name" value="SIS_dom"/>
</dbReference>
<comment type="function">
    <text evidence="10">Catalyzes the first step in hexosamine metabolism, converting fructose-6P into glucosamine-6P using glutamine as a nitrogen source.</text>
</comment>
<evidence type="ECO:0000256" key="7">
    <source>
        <dbReference type="ARBA" id="ARBA00022679"/>
    </source>
</evidence>